<keyword evidence="3" id="KW-1185">Reference proteome</keyword>
<name>A0ABW4D4S0_9LACO</name>
<organism evidence="2 3">
    <name type="scientific">Levilactobacillus lanxiensis</name>
    <dbReference type="NCBI Taxonomy" id="2799568"/>
    <lineage>
        <taxon>Bacteria</taxon>
        <taxon>Bacillati</taxon>
        <taxon>Bacillota</taxon>
        <taxon>Bacilli</taxon>
        <taxon>Lactobacillales</taxon>
        <taxon>Lactobacillaceae</taxon>
        <taxon>Levilactobacillus</taxon>
    </lineage>
</organism>
<gene>
    <name evidence="2" type="ORF">ACFQ44_04950</name>
</gene>
<proteinExistence type="predicted"/>
<feature type="transmembrane region" description="Helical" evidence="1">
    <location>
        <begin position="65"/>
        <end position="86"/>
    </location>
</feature>
<keyword evidence="1" id="KW-1133">Transmembrane helix</keyword>
<dbReference type="RefSeq" id="WP_203643970.1">
    <property type="nucleotide sequence ID" value="NZ_BOLN01000003.1"/>
</dbReference>
<dbReference type="EMBL" id="JBHTOD010000003">
    <property type="protein sequence ID" value="MFD1455037.1"/>
    <property type="molecule type" value="Genomic_DNA"/>
</dbReference>
<protein>
    <submittedName>
        <fullName evidence="2">Uncharacterized protein</fullName>
    </submittedName>
</protein>
<feature type="transmembrane region" description="Helical" evidence="1">
    <location>
        <begin position="6"/>
        <end position="26"/>
    </location>
</feature>
<sequence>MKTTTPLLVLFDLWCLLAIAQLPLIYNMDDFYKPLINYLIILAITYFAFHGFIADNRGVNRMHTVAWALRWLALGLTLIALAATIVSQSLHLI</sequence>
<keyword evidence="1" id="KW-0812">Transmembrane</keyword>
<feature type="transmembrane region" description="Helical" evidence="1">
    <location>
        <begin position="35"/>
        <end position="53"/>
    </location>
</feature>
<dbReference type="Proteomes" id="UP001597189">
    <property type="component" value="Unassembled WGS sequence"/>
</dbReference>
<comment type="caution">
    <text evidence="2">The sequence shown here is derived from an EMBL/GenBank/DDBJ whole genome shotgun (WGS) entry which is preliminary data.</text>
</comment>
<reference evidence="3" key="1">
    <citation type="journal article" date="2019" name="Int. J. Syst. Evol. Microbiol.">
        <title>The Global Catalogue of Microorganisms (GCM) 10K type strain sequencing project: providing services to taxonomists for standard genome sequencing and annotation.</title>
        <authorList>
            <consortium name="The Broad Institute Genomics Platform"/>
            <consortium name="The Broad Institute Genome Sequencing Center for Infectious Disease"/>
            <person name="Wu L."/>
            <person name="Ma J."/>
        </authorList>
    </citation>
    <scope>NUCLEOTIDE SEQUENCE [LARGE SCALE GENOMIC DNA]</scope>
    <source>
        <strain evidence="3">CCM 8979</strain>
    </source>
</reference>
<keyword evidence="1" id="KW-0472">Membrane</keyword>
<evidence type="ECO:0000313" key="2">
    <source>
        <dbReference type="EMBL" id="MFD1455037.1"/>
    </source>
</evidence>
<evidence type="ECO:0000313" key="3">
    <source>
        <dbReference type="Proteomes" id="UP001597189"/>
    </source>
</evidence>
<accession>A0ABW4D4S0</accession>
<evidence type="ECO:0000256" key="1">
    <source>
        <dbReference type="SAM" id="Phobius"/>
    </source>
</evidence>